<dbReference type="Proteomes" id="UP000297385">
    <property type="component" value="Unassembled WGS sequence"/>
</dbReference>
<comment type="caution">
    <text evidence="1">The sequence shown here is derived from an EMBL/GenBank/DDBJ whole genome shotgun (WGS) entry which is preliminary data.</text>
</comment>
<dbReference type="RefSeq" id="WP_121311163.1">
    <property type="nucleotide sequence ID" value="NZ_SNVI01000008.1"/>
</dbReference>
<proteinExistence type="predicted"/>
<name>A0A4Y8MH46_9BURK</name>
<accession>A0A4Y8MH46</accession>
<dbReference type="EMBL" id="SNVI01000008">
    <property type="protein sequence ID" value="TFE36769.1"/>
    <property type="molecule type" value="Genomic_DNA"/>
</dbReference>
<dbReference type="AlphaFoldDB" id="A0A4Y8MH46"/>
<evidence type="ECO:0000313" key="1">
    <source>
        <dbReference type="EMBL" id="TFE36769.1"/>
    </source>
</evidence>
<protein>
    <submittedName>
        <fullName evidence="1">Uncharacterized protein</fullName>
    </submittedName>
</protein>
<evidence type="ECO:0000313" key="2">
    <source>
        <dbReference type="Proteomes" id="UP000297385"/>
    </source>
</evidence>
<gene>
    <name evidence="1" type="ORF">E2553_44765</name>
</gene>
<reference evidence="1 2" key="1">
    <citation type="submission" date="2019-03" db="EMBL/GenBank/DDBJ databases">
        <title>Complete Genome Sequence of Paraburkholderia dipogonis ICMP 19430T, a Nitrogen-fixing Symbiont of the South African Invasive Legume Dipogon lignosus in New Zealand.</title>
        <authorList>
            <person name="De Meyer S.E."/>
        </authorList>
    </citation>
    <scope>NUCLEOTIDE SEQUENCE [LARGE SCALE GENOMIC DNA]</scope>
    <source>
        <strain evidence="1 2">ICMP 19430</strain>
    </source>
</reference>
<sequence length="211" mass="23949">MVDLSHSFEPLALPRPRGAHRYDVFSPKLGRRLTLYRRSAFDVWLMIESDPAVQTFCERPGHIAVDGQRFVVDFWARYGDRECLVLLSESTPAIERLRNFPDFDPKAITVRRIDAAERAAARVWTGNWQRMLPVLVVARGLVKPSMLDAIERFVASPQSLLSIEREFSTGDPVLVRAAAFELLHRGRIQALELYTETLSLLTRFAAVQAGL</sequence>
<organism evidence="1 2">
    <name type="scientific">Paraburkholderia dipogonis</name>
    <dbReference type="NCBI Taxonomy" id="1211383"/>
    <lineage>
        <taxon>Bacteria</taxon>
        <taxon>Pseudomonadati</taxon>
        <taxon>Pseudomonadota</taxon>
        <taxon>Betaproteobacteria</taxon>
        <taxon>Burkholderiales</taxon>
        <taxon>Burkholderiaceae</taxon>
        <taxon>Paraburkholderia</taxon>
    </lineage>
</organism>